<organism evidence="7 9">
    <name type="scientific">Staphylococcus hominis</name>
    <dbReference type="NCBI Taxonomy" id="1290"/>
    <lineage>
        <taxon>Bacteria</taxon>
        <taxon>Bacillati</taxon>
        <taxon>Bacillota</taxon>
        <taxon>Bacilli</taxon>
        <taxon>Bacillales</taxon>
        <taxon>Staphylococcaceae</taxon>
        <taxon>Staphylococcus</taxon>
    </lineage>
</organism>
<dbReference type="PANTHER" id="PTHR35936:SF34">
    <property type="entry name" value="ABC TRANSPORTER EXTRACELLULAR-BINDING PROTEIN YCKB-RELATED"/>
    <property type="match status" value="1"/>
</dbReference>
<dbReference type="Proteomes" id="UP000509636">
    <property type="component" value="Chromosome"/>
</dbReference>
<evidence type="ECO:0000256" key="2">
    <source>
        <dbReference type="SAM" id="MobiDB-lite"/>
    </source>
</evidence>
<dbReference type="GO" id="GO:0016020">
    <property type="term" value="C:membrane"/>
    <property type="evidence" value="ECO:0007669"/>
    <property type="project" value="InterPro"/>
</dbReference>
<dbReference type="PANTHER" id="PTHR35936">
    <property type="entry name" value="MEMBRANE-BOUND LYTIC MUREIN TRANSGLYCOSYLASE F"/>
    <property type="match status" value="1"/>
</dbReference>
<dbReference type="SMART" id="SM00062">
    <property type="entry name" value="PBPb"/>
    <property type="match status" value="1"/>
</dbReference>
<dbReference type="Proteomes" id="UP000665944">
    <property type="component" value="Unassembled WGS sequence"/>
</dbReference>
<keyword evidence="1 3" id="KW-0732">Signal</keyword>
<dbReference type="InterPro" id="IPR001320">
    <property type="entry name" value="Iontro_rcpt_C"/>
</dbReference>
<evidence type="ECO:0000256" key="1">
    <source>
        <dbReference type="ARBA" id="ARBA00022729"/>
    </source>
</evidence>
<evidence type="ECO:0000313" key="9">
    <source>
        <dbReference type="Proteomes" id="UP000241540"/>
    </source>
</evidence>
<reference evidence="7 9" key="1">
    <citation type="journal article" date="2016" name="Front. Microbiol.">
        <title>Comprehensive Phylogenetic Analysis of Bovine Non-aureus Staphylococci Species Based on Whole-Genome Sequencing.</title>
        <authorList>
            <person name="Naushad S."/>
            <person name="Barkema H.W."/>
            <person name="Luby C."/>
            <person name="Condas L.A."/>
            <person name="Nobrega D.B."/>
            <person name="Carson D.A."/>
            <person name="De Buck J."/>
        </authorList>
    </citation>
    <scope>NUCLEOTIDE SEQUENCE [LARGE SCALE GENOMIC DNA]</scope>
    <source>
        <strain evidence="7 9">SNUC 5336</strain>
    </source>
</reference>
<dbReference type="SMART" id="SM00079">
    <property type="entry name" value="PBPe"/>
    <property type="match status" value="1"/>
</dbReference>
<evidence type="ECO:0000313" key="10">
    <source>
        <dbReference type="Proteomes" id="UP000509636"/>
    </source>
</evidence>
<evidence type="ECO:0000259" key="5">
    <source>
        <dbReference type="SMART" id="SM00079"/>
    </source>
</evidence>
<dbReference type="EMBL" id="JAGHKT020000002">
    <property type="protein sequence ID" value="MCM5671650.1"/>
    <property type="molecule type" value="Genomic_DNA"/>
</dbReference>
<dbReference type="Gene3D" id="3.40.190.10">
    <property type="entry name" value="Periplasmic binding protein-like II"/>
    <property type="match status" value="2"/>
</dbReference>
<evidence type="ECO:0000313" key="8">
    <source>
        <dbReference type="EMBL" id="QKQ28657.1"/>
    </source>
</evidence>
<dbReference type="GO" id="GO:0015276">
    <property type="term" value="F:ligand-gated monoatomic ion channel activity"/>
    <property type="evidence" value="ECO:0007669"/>
    <property type="project" value="InterPro"/>
</dbReference>
<dbReference type="InterPro" id="IPR001638">
    <property type="entry name" value="Solute-binding_3/MltF_N"/>
</dbReference>
<dbReference type="Proteomes" id="UP000241540">
    <property type="component" value="Unassembled WGS sequence"/>
</dbReference>
<evidence type="ECO:0000256" key="3">
    <source>
        <dbReference type="SAM" id="SignalP"/>
    </source>
</evidence>
<dbReference type="AlphaFoldDB" id="A0A1L8Y736"/>
<dbReference type="RefSeq" id="WP_002448333.1">
    <property type="nucleotide sequence ID" value="NZ_CABMJU010000005.1"/>
</dbReference>
<feature type="domain" description="Ionotropic glutamate receptor C-terminal" evidence="5">
    <location>
        <begin position="41"/>
        <end position="260"/>
    </location>
</feature>
<evidence type="ECO:0000259" key="4">
    <source>
        <dbReference type="SMART" id="SM00062"/>
    </source>
</evidence>
<gene>
    <name evidence="7" type="ORF">BUZ51_05090</name>
    <name evidence="8" type="ORF">FOB69_02920</name>
    <name evidence="6" type="ORF">J7T32_002565</name>
</gene>
<reference evidence="8 10" key="3">
    <citation type="submission" date="2019-09" db="EMBL/GenBank/DDBJ databases">
        <title>FDA dAtabase for Regulatory Grade micrObial Sequences (FDA-ARGOS): Supporting development and validation of Infectious Disease Dx tests.</title>
        <authorList>
            <person name="Sciortino C."/>
            <person name="Tallon L."/>
            <person name="Sadzewicz L."/>
            <person name="Vavikolanu K."/>
            <person name="Mehta A."/>
            <person name="Aluvathingal J."/>
            <person name="Nadendla S."/>
            <person name="Nandy P."/>
            <person name="Geyer C."/>
            <person name="Yan Y."/>
            <person name="Sichtig H."/>
        </authorList>
    </citation>
    <scope>NUCLEOTIDE SEQUENCE [LARGE SCALE GENOMIC DNA]</scope>
    <source>
        <strain evidence="8 10">FDAARGOS_661</strain>
    </source>
</reference>
<reference evidence="7" key="2">
    <citation type="submission" date="2018-03" db="EMBL/GenBank/DDBJ databases">
        <authorList>
            <person name="Naushad S."/>
        </authorList>
    </citation>
    <scope>NUCLEOTIDE SEQUENCE</scope>
    <source>
        <strain evidence="7">SNUC 5336</strain>
    </source>
</reference>
<feature type="domain" description="Solute-binding protein family 3/N-terminal" evidence="4">
    <location>
        <begin position="41"/>
        <end position="261"/>
    </location>
</feature>
<accession>A0A1L8Y736</accession>
<feature type="compositionally biased region" description="Low complexity" evidence="2">
    <location>
        <begin position="21"/>
        <end position="36"/>
    </location>
</feature>
<dbReference type="SUPFAM" id="SSF53850">
    <property type="entry name" value="Periplasmic binding protein-like II"/>
    <property type="match status" value="1"/>
</dbReference>
<feature type="signal peptide" evidence="3">
    <location>
        <begin position="1"/>
        <end position="19"/>
    </location>
</feature>
<sequence length="266" mass="29594">MKRLLFVALTLIFVLAACGNSGSSDKNSDSKSSSSNSDKKTLRVGTEGTYAPFTFHNKKDQLTGYDIDVIKAVAKEEGYKLKFNETSWDSMFAGLDAKRFDVIANQVGINKERKEKYKFSNPYTYSSGVLVVRDDEKNIKSFDDVKGKKLAQTFTSNYGKLAKDKGANITKVDGFNQSIDLLLSKRVDGTFNDSLSYLDYKKQKPNAKIKAIKGDAEQNKSAFAFSKSVDDKVVSDFNDGLKKLKENGELAKIGEKWFGENVSEPK</sequence>
<protein>
    <submittedName>
        <fullName evidence="7">Amino acid ABC transporter substrate-binding protein</fullName>
    </submittedName>
    <submittedName>
        <fullName evidence="6">Transporter substrate-binding domain-containing protein</fullName>
    </submittedName>
</protein>
<evidence type="ECO:0000313" key="11">
    <source>
        <dbReference type="Proteomes" id="UP000665944"/>
    </source>
</evidence>
<evidence type="ECO:0000313" key="7">
    <source>
        <dbReference type="EMBL" id="PTK31074.1"/>
    </source>
</evidence>
<dbReference type="EMBL" id="CP054550">
    <property type="protein sequence ID" value="QKQ28657.1"/>
    <property type="molecule type" value="Genomic_DNA"/>
</dbReference>
<keyword evidence="11" id="KW-1185">Reference proteome</keyword>
<dbReference type="EMBL" id="PZHX01000008">
    <property type="protein sequence ID" value="PTK31074.1"/>
    <property type="molecule type" value="Genomic_DNA"/>
</dbReference>
<evidence type="ECO:0000313" key="6">
    <source>
        <dbReference type="EMBL" id="MCM5671650.1"/>
    </source>
</evidence>
<name>A0A1L8Y736_STAHO</name>
<dbReference type="Pfam" id="PF00497">
    <property type="entry name" value="SBP_bac_3"/>
    <property type="match status" value="1"/>
</dbReference>
<proteinExistence type="predicted"/>
<dbReference type="GeneID" id="58106526"/>
<reference evidence="6 11" key="4">
    <citation type="submission" date="2022-06" db="EMBL/GenBank/DDBJ databases">
        <title>Staphylococcus hominis ShoR14 genome sequence.</title>
        <authorList>
            <person name="Yeo C.C."/>
            <person name="Chew C.H."/>
            <person name="Che Hamzah A.M."/>
            <person name="Al-Trad E.I."/>
        </authorList>
    </citation>
    <scope>NUCLEOTIDE SEQUENCE [LARGE SCALE GENOMIC DNA]</scope>
    <source>
        <strain evidence="6 11">ShoR14</strain>
    </source>
</reference>
<feature type="region of interest" description="Disordered" evidence="2">
    <location>
        <begin position="21"/>
        <end position="41"/>
    </location>
</feature>
<feature type="chain" id="PRO_5044562518" evidence="3">
    <location>
        <begin position="20"/>
        <end position="266"/>
    </location>
</feature>
<dbReference type="PROSITE" id="PS51257">
    <property type="entry name" value="PROKAR_LIPOPROTEIN"/>
    <property type="match status" value="1"/>
</dbReference>